<protein>
    <submittedName>
        <fullName evidence="3">Alpha/beta hydrolase</fullName>
    </submittedName>
</protein>
<reference evidence="3 4" key="1">
    <citation type="submission" date="2024-06" db="EMBL/GenBank/DDBJ databases">
        <title>The Natural Products Discovery Center: Release of the First 8490 Sequenced Strains for Exploring Actinobacteria Biosynthetic Diversity.</title>
        <authorList>
            <person name="Kalkreuter E."/>
            <person name="Kautsar S.A."/>
            <person name="Yang D."/>
            <person name="Bader C.D."/>
            <person name="Teijaro C.N."/>
            <person name="Fluegel L."/>
            <person name="Davis C.M."/>
            <person name="Simpson J.R."/>
            <person name="Lauterbach L."/>
            <person name="Steele A.D."/>
            <person name="Gui C."/>
            <person name="Meng S."/>
            <person name="Li G."/>
            <person name="Viehrig K."/>
            <person name="Ye F."/>
            <person name="Su P."/>
            <person name="Kiefer A.F."/>
            <person name="Nichols A."/>
            <person name="Cepeda A.J."/>
            <person name="Yan W."/>
            <person name="Fan B."/>
            <person name="Jiang Y."/>
            <person name="Adhikari A."/>
            <person name="Zheng C.-J."/>
            <person name="Schuster L."/>
            <person name="Cowan T.M."/>
            <person name="Smanski M.J."/>
            <person name="Chevrette M.G."/>
            <person name="De Carvalho L.P.S."/>
            <person name="Shen B."/>
        </authorList>
    </citation>
    <scope>NUCLEOTIDE SEQUENCE [LARGE SCALE GENOMIC DNA]</scope>
    <source>
        <strain evidence="3 4">NPDC045974</strain>
    </source>
</reference>
<name>A0ABV3C8S0_9ACTN</name>
<organism evidence="3 4">
    <name type="scientific">Streptomyces narbonensis</name>
    <dbReference type="NCBI Taxonomy" id="67333"/>
    <lineage>
        <taxon>Bacteria</taxon>
        <taxon>Bacillati</taxon>
        <taxon>Actinomycetota</taxon>
        <taxon>Actinomycetes</taxon>
        <taxon>Kitasatosporales</taxon>
        <taxon>Streptomycetaceae</taxon>
        <taxon>Streptomyces</taxon>
    </lineage>
</organism>
<gene>
    <name evidence="3" type="ORF">AB0A88_11130</name>
</gene>
<dbReference type="EMBL" id="JBEZAE010000005">
    <property type="protein sequence ID" value="MEU7070685.1"/>
    <property type="molecule type" value="Genomic_DNA"/>
</dbReference>
<dbReference type="InterPro" id="IPR010427">
    <property type="entry name" value="DUF1023"/>
</dbReference>
<evidence type="ECO:0000259" key="2">
    <source>
        <dbReference type="Pfam" id="PF06259"/>
    </source>
</evidence>
<comment type="caution">
    <text evidence="3">The sequence shown here is derived from an EMBL/GenBank/DDBJ whole genome shotgun (WGS) entry which is preliminary data.</text>
</comment>
<sequence length="531" mass="57258">MTEHFAQLMKQDFADLDSAVGSWKKLADALTNTQTGSGRRVTGPLHRAGWTGTSASYGFDAMEATESKLGTGRTNAQLIATTLDTLNTKMQAAQRKLRAAVADAEAAGHTVRDDGWVEPKQAVDPKYHNDPDYADIQRDANSGLGGFRARIDAAVQEAESASNEGAEVLRQIDPFDLDKRYGGANAQEDAARVAAFAGIDKKDIPDGTEPQRSADWWKGLDEEDKRLYLAAYPEQIGGLDGLPVTTRDQANRTVLDTRLNDYALREGSLGYHDRSSYQGLQAMKDRLDKSDSAPEHKRLHLLGFSTEGDGRAIVAVGNPDKAAHTAVSVPGTDNQLDNFTDSIDRAEKLQDSSGRWSEGGSEDVAVIAWLDYDAPELDASVATPARAENDAETLRDFTHGLRVSHEGERTHMTVIGHSYGSTMVGTADSGGRGLDTDDMIVVGSPGMNVDRADQLHVSPSRLWVGIGSDDGVVEWAADKTLGTNPADSGFGAEHMYVDTSEHSDYWNDGSQSLDNQGRIIAGLPPNNTPRS</sequence>
<dbReference type="GO" id="GO:0016787">
    <property type="term" value="F:hydrolase activity"/>
    <property type="evidence" value="ECO:0007669"/>
    <property type="project" value="UniProtKB-KW"/>
</dbReference>
<dbReference type="SUPFAM" id="SSF53474">
    <property type="entry name" value="alpha/beta-Hydrolases"/>
    <property type="match status" value="1"/>
</dbReference>
<keyword evidence="3" id="KW-0378">Hydrolase</keyword>
<dbReference type="Proteomes" id="UP001551329">
    <property type="component" value="Unassembled WGS sequence"/>
</dbReference>
<dbReference type="RefSeq" id="WP_358471793.1">
    <property type="nucleotide sequence ID" value="NZ_JBEZAE010000005.1"/>
</dbReference>
<feature type="region of interest" description="Disordered" evidence="1">
    <location>
        <begin position="506"/>
        <end position="531"/>
    </location>
</feature>
<evidence type="ECO:0000313" key="4">
    <source>
        <dbReference type="Proteomes" id="UP001551329"/>
    </source>
</evidence>
<accession>A0ABV3C8S0</accession>
<dbReference type="InterPro" id="IPR029058">
    <property type="entry name" value="AB_hydrolase_fold"/>
</dbReference>
<keyword evidence="4" id="KW-1185">Reference proteome</keyword>
<evidence type="ECO:0000256" key="1">
    <source>
        <dbReference type="SAM" id="MobiDB-lite"/>
    </source>
</evidence>
<dbReference type="Pfam" id="PF06259">
    <property type="entry name" value="Abhydrolase_8"/>
    <property type="match status" value="1"/>
</dbReference>
<evidence type="ECO:0000313" key="3">
    <source>
        <dbReference type="EMBL" id="MEU7070685.1"/>
    </source>
</evidence>
<feature type="domain" description="DUF1023" evidence="2">
    <location>
        <begin position="308"/>
        <end position="474"/>
    </location>
</feature>
<proteinExistence type="predicted"/>